<comment type="caution">
    <text evidence="1">The sequence shown here is derived from an EMBL/GenBank/DDBJ whole genome shotgun (WGS) entry which is preliminary data.</text>
</comment>
<keyword evidence="2" id="KW-1185">Reference proteome</keyword>
<gene>
    <name evidence="1" type="ORF">Taro_051469</name>
</gene>
<reference evidence="1" key="1">
    <citation type="submission" date="2017-07" db="EMBL/GenBank/DDBJ databases">
        <title>Taro Niue Genome Assembly and Annotation.</title>
        <authorList>
            <person name="Atibalentja N."/>
            <person name="Keating K."/>
            <person name="Fields C.J."/>
        </authorList>
    </citation>
    <scope>NUCLEOTIDE SEQUENCE</scope>
    <source>
        <strain evidence="1">Niue_2</strain>
        <tissue evidence="1">Leaf</tissue>
    </source>
</reference>
<sequence>MRMDQQTPAQPVVPVVEEAVPAAQVLPSVGVEVLTHVFGSLWAGWLAQSTGLFSVPERDRGERRILIATPGDVAFWLPLFWLVVCMRATCRARGGHADVDRRIATGSRVAIWSRRSNTSLFSGASALVVLLGSAVHMRARVSVCVAGSVTPSVVTPLVWSPRFRGEPGTWVCSGFVQVQWYRQGLVVFLDTLALEESCRPNEGKTAGTATCVVVWLVSTVLVWFSGAAAGPFVRGCEAER</sequence>
<evidence type="ECO:0000313" key="2">
    <source>
        <dbReference type="Proteomes" id="UP000652761"/>
    </source>
</evidence>
<name>A0A843XHA8_COLES</name>
<dbReference type="Proteomes" id="UP000652761">
    <property type="component" value="Unassembled WGS sequence"/>
</dbReference>
<proteinExistence type="predicted"/>
<accession>A0A843XHA8</accession>
<organism evidence="1 2">
    <name type="scientific">Colocasia esculenta</name>
    <name type="common">Wild taro</name>
    <name type="synonym">Arum esculentum</name>
    <dbReference type="NCBI Taxonomy" id="4460"/>
    <lineage>
        <taxon>Eukaryota</taxon>
        <taxon>Viridiplantae</taxon>
        <taxon>Streptophyta</taxon>
        <taxon>Embryophyta</taxon>
        <taxon>Tracheophyta</taxon>
        <taxon>Spermatophyta</taxon>
        <taxon>Magnoliopsida</taxon>
        <taxon>Liliopsida</taxon>
        <taxon>Araceae</taxon>
        <taxon>Aroideae</taxon>
        <taxon>Colocasieae</taxon>
        <taxon>Colocasia</taxon>
    </lineage>
</organism>
<protein>
    <submittedName>
        <fullName evidence="1">Uncharacterized protein</fullName>
    </submittedName>
</protein>
<dbReference type="AlphaFoldDB" id="A0A843XHA8"/>
<dbReference type="EMBL" id="NMUH01008223">
    <property type="protein sequence ID" value="MQM18477.1"/>
    <property type="molecule type" value="Genomic_DNA"/>
</dbReference>
<evidence type="ECO:0000313" key="1">
    <source>
        <dbReference type="EMBL" id="MQM18477.1"/>
    </source>
</evidence>